<accession>A0A669Q5M0</accession>
<feature type="compositionally biased region" description="Basic residues" evidence="1">
    <location>
        <begin position="276"/>
        <end position="285"/>
    </location>
</feature>
<dbReference type="Pfam" id="PF00595">
    <property type="entry name" value="PDZ"/>
    <property type="match status" value="1"/>
</dbReference>
<feature type="region of interest" description="Disordered" evidence="1">
    <location>
        <begin position="543"/>
        <end position="759"/>
    </location>
</feature>
<dbReference type="SMART" id="SM00228">
    <property type="entry name" value="PDZ"/>
    <property type="match status" value="1"/>
</dbReference>
<feature type="region of interest" description="Disordered" evidence="1">
    <location>
        <begin position="500"/>
        <end position="530"/>
    </location>
</feature>
<dbReference type="InterPro" id="IPR032756">
    <property type="entry name" value="DUF4685"/>
</dbReference>
<sequence>MLQHCGLWGCQRSTMGCSGMGECAWGGGEGVPALCLHNQKASHGWPWRRSGCTVSPVSPGLRVTAVAPWPPPARVSASVPGLAGSPAMEWRRRRRRGRPGRRQGRPQPAAQPSGGAPAGLEWLGFAAFFLISSLCFLPLFRFLLPPSRPSPDAQGKPGPHGCPGSVGARGDGGVLFIPSALRAPWEGMRGCWAERGTEGSIGAVGKTASMQGLCSEGLASLGDGHVGRRRAALTRSLLAGHMEGPRPAEPPRGPHAVLEGKVKALKEKRGAERPSPKKPRARRGKAGAEEPRAQLRTYLTDGLLDGTAPWGERGGLGGSPPLVSDGKEVTAGPEPLSLAERVERNRRLLHEVLGMHEVPASDGDWDSGVSLQDAEGCRAFVPGQELELSPRHEQAKQLLQRARMKARTNPLRASHDLLLLPTTAHPREPSGTPRPSVTTREVEGTAGGSLSDSSSGESGCREPRRPRGPSPSRVRFEDESARDAEVRYLERLRHRRVLGSALERSGGEPRGHPGDGPVKSRGGDVPAGGKCQACGSVLGAAVPAEGSPVARGRERTGPGAAAQPEPKARPLGPGGSPLWILPSRQRIHTEKIKETYIGNVARGDEADSALESTDTSDGCRTDSEEPRPRSPHPRGHREPRARGHRSPRTSTQKEKGTSVAGSSGTLRPPPAGTAGSQDGGHTGKAAGDGGLPVPSSRPAGPSHTPSTTTTTKACSQVPCRTSVPVSSHQCPEPDAGSTLPQPKGAGQRRGPCGPVWLPGSPLRALSTNNCNNTHGQGCGSRPDGLGAQPGETTRTPKAQHDGNATPGEPARATSRKGSGDAASSGLKRLLCSLSQSTKQRLGRFRCYSMEQLPGPAPNGPNVKRSPSLQALVSPFRQPQKAASIQSLHSLLGRTPRANAYLLSQPGDRDRKAASGPRHSLSVEDIGAPDRLRTVGRVVEVFPDGTSLLEIERPPHGSFGFQVTSGHGRPDTGVYVQEMADAGTAKLYAGLLGVGDEILQVNGAAVSGLGLARIRELLLQADSLALRVLRQRPARR</sequence>
<dbReference type="PROSITE" id="PS50106">
    <property type="entry name" value="PDZ"/>
    <property type="match status" value="1"/>
</dbReference>
<dbReference type="Ensembl" id="ENSPCLT00000012590.1">
    <property type="protein sequence ID" value="ENSPCLP00000009341.1"/>
    <property type="gene ID" value="ENSPCLG00000007709.1"/>
</dbReference>
<dbReference type="SUPFAM" id="SSF50156">
    <property type="entry name" value="PDZ domain-like"/>
    <property type="match status" value="1"/>
</dbReference>
<dbReference type="AlphaFoldDB" id="A0A669Q5M0"/>
<feature type="region of interest" description="Disordered" evidence="1">
    <location>
        <begin position="773"/>
        <end position="823"/>
    </location>
</feature>
<proteinExistence type="predicted"/>
<organism evidence="3 4">
    <name type="scientific">Phasianus colchicus</name>
    <name type="common">Common pheasant</name>
    <dbReference type="NCBI Taxonomy" id="9054"/>
    <lineage>
        <taxon>Eukaryota</taxon>
        <taxon>Metazoa</taxon>
        <taxon>Chordata</taxon>
        <taxon>Craniata</taxon>
        <taxon>Vertebrata</taxon>
        <taxon>Euteleostomi</taxon>
        <taxon>Archelosauria</taxon>
        <taxon>Archosauria</taxon>
        <taxon>Dinosauria</taxon>
        <taxon>Saurischia</taxon>
        <taxon>Theropoda</taxon>
        <taxon>Coelurosauria</taxon>
        <taxon>Aves</taxon>
        <taxon>Neognathae</taxon>
        <taxon>Galloanserae</taxon>
        <taxon>Galliformes</taxon>
        <taxon>Phasianidae</taxon>
        <taxon>Phasianinae</taxon>
        <taxon>Phasianus</taxon>
    </lineage>
</organism>
<feature type="compositionally biased region" description="Low complexity" evidence="1">
    <location>
        <begin position="448"/>
        <end position="458"/>
    </location>
</feature>
<feature type="region of interest" description="Disordered" evidence="1">
    <location>
        <begin position="265"/>
        <end position="294"/>
    </location>
</feature>
<evidence type="ECO:0000313" key="3">
    <source>
        <dbReference type="Ensembl" id="ENSPCLP00000009341.1"/>
    </source>
</evidence>
<dbReference type="GO" id="GO:0016324">
    <property type="term" value="C:apical plasma membrane"/>
    <property type="evidence" value="ECO:0007669"/>
    <property type="project" value="TreeGrafter"/>
</dbReference>
<dbReference type="Proteomes" id="UP000472261">
    <property type="component" value="Unplaced"/>
</dbReference>
<dbReference type="GO" id="GO:0005634">
    <property type="term" value="C:nucleus"/>
    <property type="evidence" value="ECO:0007669"/>
    <property type="project" value="TreeGrafter"/>
</dbReference>
<dbReference type="PANTHER" id="PTHR14102:SF12">
    <property type="entry name" value="CDNA SEQUENCE BC034090"/>
    <property type="match status" value="1"/>
</dbReference>
<evidence type="ECO:0000313" key="4">
    <source>
        <dbReference type="Proteomes" id="UP000472261"/>
    </source>
</evidence>
<dbReference type="InterPro" id="IPR036034">
    <property type="entry name" value="PDZ_sf"/>
</dbReference>
<dbReference type="Gene3D" id="2.30.42.10">
    <property type="match status" value="1"/>
</dbReference>
<dbReference type="InterPro" id="IPR051741">
    <property type="entry name" value="PAR6_homolog"/>
</dbReference>
<reference evidence="3" key="2">
    <citation type="submission" date="2025-09" db="UniProtKB">
        <authorList>
            <consortium name="Ensembl"/>
        </authorList>
    </citation>
    <scope>IDENTIFICATION</scope>
</reference>
<dbReference type="GO" id="GO:0007098">
    <property type="term" value="P:centrosome cycle"/>
    <property type="evidence" value="ECO:0007669"/>
    <property type="project" value="TreeGrafter"/>
</dbReference>
<feature type="region of interest" description="Disordered" evidence="1">
    <location>
        <begin position="309"/>
        <end position="332"/>
    </location>
</feature>
<protein>
    <submittedName>
        <fullName evidence="3">KIAA1614</fullName>
    </submittedName>
</protein>
<dbReference type="Pfam" id="PF15737">
    <property type="entry name" value="DUF4685"/>
    <property type="match status" value="1"/>
</dbReference>
<name>A0A669Q5M0_PHACC</name>
<dbReference type="InterPro" id="IPR001478">
    <property type="entry name" value="PDZ"/>
</dbReference>
<feature type="region of interest" description="Disordered" evidence="1">
    <location>
        <begin position="74"/>
        <end position="115"/>
    </location>
</feature>
<feature type="compositionally biased region" description="Low complexity" evidence="1">
    <location>
        <begin position="701"/>
        <end position="711"/>
    </location>
</feature>
<dbReference type="GO" id="GO:0007163">
    <property type="term" value="P:establishment or maintenance of cell polarity"/>
    <property type="evidence" value="ECO:0007669"/>
    <property type="project" value="TreeGrafter"/>
</dbReference>
<feature type="compositionally biased region" description="Basic and acidic residues" evidence="1">
    <location>
        <begin position="617"/>
        <end position="628"/>
    </location>
</feature>
<dbReference type="FunFam" id="2.30.42.10:FF:000215">
    <property type="entry name" value="uncharacterized protein KIAA1614 homolog"/>
    <property type="match status" value="1"/>
</dbReference>
<keyword evidence="4" id="KW-1185">Reference proteome</keyword>
<feature type="region of interest" description="Disordered" evidence="1">
    <location>
        <begin position="903"/>
        <end position="922"/>
    </location>
</feature>
<evidence type="ECO:0000256" key="1">
    <source>
        <dbReference type="SAM" id="MobiDB-lite"/>
    </source>
</evidence>
<feature type="compositionally biased region" description="Basic residues" evidence="1">
    <location>
        <begin position="91"/>
        <end position="104"/>
    </location>
</feature>
<feature type="compositionally biased region" description="Low complexity" evidence="1">
    <location>
        <begin position="105"/>
        <end position="115"/>
    </location>
</feature>
<dbReference type="GO" id="GO:0005938">
    <property type="term" value="C:cell cortex"/>
    <property type="evidence" value="ECO:0007669"/>
    <property type="project" value="TreeGrafter"/>
</dbReference>
<dbReference type="OMA" id="RGWARET"/>
<dbReference type="GO" id="GO:0060341">
    <property type="term" value="P:regulation of cellular localization"/>
    <property type="evidence" value="ECO:0007669"/>
    <property type="project" value="TreeGrafter"/>
</dbReference>
<feature type="region of interest" description="Disordered" evidence="1">
    <location>
        <begin position="408"/>
        <end position="481"/>
    </location>
</feature>
<feature type="domain" description="PDZ" evidence="2">
    <location>
        <begin position="947"/>
        <end position="1032"/>
    </location>
</feature>
<feature type="compositionally biased region" description="Basic and acidic residues" evidence="1">
    <location>
        <begin position="265"/>
        <end position="275"/>
    </location>
</feature>
<reference evidence="3" key="1">
    <citation type="submission" date="2025-08" db="UniProtKB">
        <authorList>
            <consortium name="Ensembl"/>
        </authorList>
    </citation>
    <scope>IDENTIFICATION</scope>
</reference>
<evidence type="ECO:0000259" key="2">
    <source>
        <dbReference type="PROSITE" id="PS50106"/>
    </source>
</evidence>
<dbReference type="PANTHER" id="PTHR14102">
    <property type="entry name" value="PAR-6-RELATED"/>
    <property type="match status" value="1"/>
</dbReference>
<feature type="compositionally biased region" description="Gly residues" evidence="1">
    <location>
        <begin position="677"/>
        <end position="690"/>
    </location>
</feature>